<feature type="transmembrane region" description="Helical" evidence="6">
    <location>
        <begin position="354"/>
        <end position="373"/>
    </location>
</feature>
<feature type="transmembrane region" description="Helical" evidence="6">
    <location>
        <begin position="579"/>
        <end position="596"/>
    </location>
</feature>
<dbReference type="GO" id="GO:0006885">
    <property type="term" value="P:regulation of pH"/>
    <property type="evidence" value="ECO:0007669"/>
    <property type="project" value="UniProtKB-UniRule"/>
</dbReference>
<comment type="catalytic activity">
    <reaction evidence="6">
        <text>Na(+)(in) + 2 H(+)(out) = Na(+)(out) + 2 H(+)(in)</text>
        <dbReference type="Rhea" id="RHEA:29251"/>
        <dbReference type="ChEBI" id="CHEBI:15378"/>
        <dbReference type="ChEBI" id="CHEBI:29101"/>
    </reaction>
</comment>
<evidence type="ECO:0000256" key="4">
    <source>
        <dbReference type="ARBA" id="ARBA00022989"/>
    </source>
</evidence>
<feature type="domain" description="ABM" evidence="8">
    <location>
        <begin position="74"/>
        <end position="162"/>
    </location>
</feature>
<dbReference type="InterPro" id="IPR007138">
    <property type="entry name" value="ABM_dom"/>
</dbReference>
<keyword evidence="5 6" id="KW-0472">Membrane</keyword>
<dbReference type="HAMAP" id="MF_01844">
    <property type="entry name" value="NhaA"/>
    <property type="match status" value="1"/>
</dbReference>
<gene>
    <name evidence="6" type="primary">nhaA</name>
    <name evidence="9" type="ordered locus">Sthe_0664</name>
</gene>
<reference evidence="10" key="1">
    <citation type="submission" date="2009-11" db="EMBL/GenBank/DDBJ databases">
        <title>The complete chromosome 1 of Sphaerobacter thermophilus DSM 20745.</title>
        <authorList>
            <person name="Lucas S."/>
            <person name="Copeland A."/>
            <person name="Lapidus A."/>
            <person name="Glavina del Rio T."/>
            <person name="Dalin E."/>
            <person name="Tice H."/>
            <person name="Bruce D."/>
            <person name="Goodwin L."/>
            <person name="Pitluck S."/>
            <person name="Kyrpides N."/>
            <person name="Mavromatis K."/>
            <person name="Ivanova N."/>
            <person name="Mikhailova N."/>
            <person name="LaButti K.M."/>
            <person name="Clum A."/>
            <person name="Sun H.I."/>
            <person name="Brettin T."/>
            <person name="Detter J.C."/>
            <person name="Han C."/>
            <person name="Larimer F."/>
            <person name="Land M."/>
            <person name="Hauser L."/>
            <person name="Markowitz V."/>
            <person name="Cheng J.F."/>
            <person name="Hugenholtz P."/>
            <person name="Woyke T."/>
            <person name="Wu D."/>
            <person name="Steenblock K."/>
            <person name="Schneider S."/>
            <person name="Pukall R."/>
            <person name="Goeker M."/>
            <person name="Klenk H.P."/>
            <person name="Eisen J.A."/>
        </authorList>
    </citation>
    <scope>NUCLEOTIDE SEQUENCE [LARGE SCALE GENOMIC DNA]</scope>
    <source>
        <strain evidence="10">ATCC 49802 / DSM 20745 / S 6022</strain>
    </source>
</reference>
<dbReference type="eggNOG" id="COG3004">
    <property type="taxonomic scope" value="Bacteria"/>
</dbReference>
<keyword evidence="4 6" id="KW-1133">Transmembrane helix</keyword>
<evidence type="ECO:0000256" key="5">
    <source>
        <dbReference type="ARBA" id="ARBA00023136"/>
    </source>
</evidence>
<dbReference type="GO" id="GO:0015385">
    <property type="term" value="F:sodium:proton antiporter activity"/>
    <property type="evidence" value="ECO:0007669"/>
    <property type="project" value="UniProtKB-UniRule"/>
</dbReference>
<dbReference type="SUPFAM" id="SSF54909">
    <property type="entry name" value="Dimeric alpha+beta barrel"/>
    <property type="match status" value="1"/>
</dbReference>
<keyword evidence="6" id="KW-0915">Sodium</keyword>
<evidence type="ECO:0000259" key="8">
    <source>
        <dbReference type="PROSITE" id="PS51725"/>
    </source>
</evidence>
<dbReference type="InterPro" id="IPR011008">
    <property type="entry name" value="Dimeric_a/b-barrel"/>
</dbReference>
<reference evidence="9 10" key="2">
    <citation type="journal article" date="2010" name="Stand. Genomic Sci.">
        <title>Complete genome sequence of Desulfohalobium retbaense type strain (HR(100)).</title>
        <authorList>
            <person name="Spring S."/>
            <person name="Nolan M."/>
            <person name="Lapidus A."/>
            <person name="Glavina Del Rio T."/>
            <person name="Copeland A."/>
            <person name="Tice H."/>
            <person name="Cheng J.F."/>
            <person name="Lucas S."/>
            <person name="Land M."/>
            <person name="Chen F."/>
            <person name="Bruce D."/>
            <person name="Goodwin L."/>
            <person name="Pitluck S."/>
            <person name="Ivanova N."/>
            <person name="Mavromatis K."/>
            <person name="Mikhailova N."/>
            <person name="Pati A."/>
            <person name="Chen A."/>
            <person name="Palaniappan K."/>
            <person name="Hauser L."/>
            <person name="Chang Y.J."/>
            <person name="Jeffries C.D."/>
            <person name="Munk C."/>
            <person name="Kiss H."/>
            <person name="Chain P."/>
            <person name="Han C."/>
            <person name="Brettin T."/>
            <person name="Detter J.C."/>
            <person name="Schuler E."/>
            <person name="Goker M."/>
            <person name="Rohde M."/>
            <person name="Bristow J."/>
            <person name="Eisen J.A."/>
            <person name="Markowitz V."/>
            <person name="Hugenholtz P."/>
            <person name="Kyrpides N.C."/>
            <person name="Klenk H.P."/>
        </authorList>
    </citation>
    <scope>NUCLEOTIDE SEQUENCE [LARGE SCALE GENOMIC DNA]</scope>
    <source>
        <strain evidence="10">ATCC 49802 / DSM 20745 / S 6022</strain>
    </source>
</reference>
<keyword evidence="6" id="KW-0739">Sodium transport</keyword>
<dbReference type="PANTHER" id="PTHR30341:SF0">
    <property type="entry name" value="NA(+)_H(+) ANTIPORTER NHAA"/>
    <property type="match status" value="1"/>
</dbReference>
<sequence>MVDQRIHGIHHVTAFTGDPPGGTCPSAPASRPTAIAARPSRGRGSVPDGEPYPNERAHYVDRATTQDALYQQPITLEIRIQARQGREREFEQYLRSVNQAAANFPGFLGARVLRPPRGSREYRVVMRFDRKVNLQQWLESDEKKEWHARGEGLAENSPRIENITGTAQEQPLALALAPVSEFVRTSISGIGLLLIGALLALMLANSPWAEAYEHFWETEFTIGTASFGITESLRHWINDALMALFFFTVGLEIKREVLVGELRRPRQAALPIAAAIGGALTPALIYLVLNAGDGTMSGWGIPIGTDTAFSLGILSLLAARVPPLLIVFVTAFAIVDDIIAVLVIAVFYTDQIAWSALGLAAVLLGALLVANLAGFHRWPVYAFLGLGVWLAVFQSGIHGTIAGVLVAMTVPSRSWINPKAFVTRARELLDEFETACDSTMRILSNERQQRATQALEELSEDVETPLTHLQHRLNPWVVYAVLPLFAFANAGIPLVDGLGDAIRSSVTWGVIAGLVVGKPLGISLFAWLAVRTGVALLPADISWRDVMSVAALGGIGFTMSLFISELAFGPDISADDARIGILIGSVVIGALGYRFLRLTLPSTGSEPELSDGD</sequence>
<dbReference type="PANTHER" id="PTHR30341">
    <property type="entry name" value="SODIUM ION/PROTON ANTIPORTER NHAA-RELATED"/>
    <property type="match status" value="1"/>
</dbReference>
<keyword evidence="6" id="KW-0406">Ion transport</keyword>
<evidence type="ECO:0000313" key="9">
    <source>
        <dbReference type="EMBL" id="ACZ38101.1"/>
    </source>
</evidence>
<feature type="region of interest" description="Disordered" evidence="7">
    <location>
        <begin position="12"/>
        <end position="53"/>
    </location>
</feature>
<dbReference type="EMBL" id="CP001823">
    <property type="protein sequence ID" value="ACZ38101.1"/>
    <property type="molecule type" value="Genomic_DNA"/>
</dbReference>
<keyword evidence="6" id="KW-0050">Antiport</keyword>
<dbReference type="HOGENOM" id="CLU_015803_1_2_0"/>
<comment type="subcellular location">
    <subcellularLocation>
        <location evidence="1">Cell inner membrane</location>
        <topology evidence="1">Multi-pass membrane protein</topology>
    </subcellularLocation>
    <subcellularLocation>
        <location evidence="6">Cell membrane</location>
        <topology evidence="6">Multi-pass membrane protein</topology>
    </subcellularLocation>
</comment>
<keyword evidence="3 6" id="KW-0812">Transmembrane</keyword>
<feature type="transmembrane region" description="Helical" evidence="6">
    <location>
        <begin position="476"/>
        <end position="495"/>
    </location>
</feature>
<dbReference type="PROSITE" id="PS51725">
    <property type="entry name" value="ABM"/>
    <property type="match status" value="1"/>
</dbReference>
<dbReference type="AlphaFoldDB" id="D1C1I4"/>
<dbReference type="Gene3D" id="1.20.1530.10">
    <property type="entry name" value="Na+/H+ antiporter like domain"/>
    <property type="match status" value="1"/>
</dbReference>
<dbReference type="Pfam" id="PF03992">
    <property type="entry name" value="ABM"/>
    <property type="match status" value="1"/>
</dbReference>
<comment type="similarity">
    <text evidence="6">Belongs to the NhaA Na(+)/H(+) (TC 2.A.33) antiporter family.</text>
</comment>
<comment type="function">
    <text evidence="6">Na(+)/H(+) antiporter that extrudes sodium in exchange for external protons.</text>
</comment>
<feature type="transmembrane region" description="Helical" evidence="6">
    <location>
        <begin position="507"/>
        <end position="529"/>
    </location>
</feature>
<evidence type="ECO:0000256" key="7">
    <source>
        <dbReference type="SAM" id="MobiDB-lite"/>
    </source>
</evidence>
<feature type="transmembrane region" description="Helical" evidence="6">
    <location>
        <begin position="549"/>
        <end position="567"/>
    </location>
</feature>
<name>D1C1I4_SPHTD</name>
<dbReference type="KEGG" id="sti:Sthe_0664"/>
<dbReference type="InterPro" id="IPR004670">
    <property type="entry name" value="NhaA"/>
</dbReference>
<feature type="transmembrane region" description="Helical" evidence="6">
    <location>
        <begin position="299"/>
        <end position="317"/>
    </location>
</feature>
<keyword evidence="6" id="KW-0813">Transport</keyword>
<dbReference type="Gene3D" id="3.30.70.100">
    <property type="match status" value="1"/>
</dbReference>
<dbReference type="InterPro" id="IPR023171">
    <property type="entry name" value="Na/H_antiporter_dom_sf"/>
</dbReference>
<dbReference type="eggNOG" id="COG3224">
    <property type="taxonomic scope" value="Bacteria"/>
</dbReference>
<evidence type="ECO:0000313" key="10">
    <source>
        <dbReference type="Proteomes" id="UP000002027"/>
    </source>
</evidence>
<dbReference type="GO" id="GO:0005886">
    <property type="term" value="C:plasma membrane"/>
    <property type="evidence" value="ECO:0007669"/>
    <property type="project" value="UniProtKB-SubCell"/>
</dbReference>
<dbReference type="Proteomes" id="UP000002027">
    <property type="component" value="Chromosome 1"/>
</dbReference>
<protein>
    <recommendedName>
        <fullName evidence="6">Na(+)/H(+) antiporter NhaA</fullName>
    </recommendedName>
    <alternativeName>
        <fullName evidence="6">Sodium/proton antiporter NhaA</fullName>
    </alternativeName>
</protein>
<proteinExistence type="inferred from homology"/>
<dbReference type="STRING" id="479434.Sthe_0664"/>
<evidence type="ECO:0000256" key="6">
    <source>
        <dbReference type="HAMAP-Rule" id="MF_01844"/>
    </source>
</evidence>
<evidence type="ECO:0000256" key="2">
    <source>
        <dbReference type="ARBA" id="ARBA00022475"/>
    </source>
</evidence>
<evidence type="ECO:0000256" key="3">
    <source>
        <dbReference type="ARBA" id="ARBA00022692"/>
    </source>
</evidence>
<feature type="transmembrane region" description="Helical" evidence="6">
    <location>
        <begin position="190"/>
        <end position="209"/>
    </location>
</feature>
<feature type="transmembrane region" description="Helical" evidence="6">
    <location>
        <begin position="268"/>
        <end position="287"/>
    </location>
</feature>
<dbReference type="Pfam" id="PF06965">
    <property type="entry name" value="Na_H_antiport_1"/>
    <property type="match status" value="1"/>
</dbReference>
<dbReference type="NCBIfam" id="TIGR00773">
    <property type="entry name" value="NhaA"/>
    <property type="match status" value="1"/>
</dbReference>
<keyword evidence="2 6" id="KW-1003">Cell membrane</keyword>
<dbReference type="InParanoid" id="D1C1I4"/>
<feature type="transmembrane region" description="Helical" evidence="6">
    <location>
        <begin position="324"/>
        <end position="348"/>
    </location>
</feature>
<feature type="transmembrane region" description="Helical" evidence="6">
    <location>
        <begin position="380"/>
        <end position="408"/>
    </location>
</feature>
<organism evidence="9 10">
    <name type="scientific">Sphaerobacter thermophilus (strain ATCC 49802 / DSM 20745 / KCCM 41009 / NCIMB 13125 / S 6022)</name>
    <dbReference type="NCBI Taxonomy" id="479434"/>
    <lineage>
        <taxon>Bacteria</taxon>
        <taxon>Pseudomonadati</taxon>
        <taxon>Thermomicrobiota</taxon>
        <taxon>Thermomicrobia</taxon>
        <taxon>Sphaerobacterales</taxon>
        <taxon>Sphaerobacterineae</taxon>
        <taxon>Sphaerobacteraceae</taxon>
        <taxon>Sphaerobacter</taxon>
    </lineage>
</organism>
<keyword evidence="10" id="KW-1185">Reference proteome</keyword>
<evidence type="ECO:0000256" key="1">
    <source>
        <dbReference type="ARBA" id="ARBA00004429"/>
    </source>
</evidence>
<accession>D1C1I4</accession>